<evidence type="ECO:0000256" key="3">
    <source>
        <dbReference type="ARBA" id="ARBA00030757"/>
    </source>
</evidence>
<dbReference type="PANTHER" id="PTHR11579:SF18">
    <property type="entry name" value="PROTEIN-L-ISOASPARTATE O-METHYLTRANSFERASE"/>
    <property type="match status" value="1"/>
</dbReference>
<dbReference type="AlphaFoldDB" id="A0AAU7JNI4"/>
<dbReference type="EMBL" id="CP157484">
    <property type="protein sequence ID" value="XBO41499.1"/>
    <property type="molecule type" value="Genomic_DNA"/>
</dbReference>
<gene>
    <name evidence="4" type="ORF">ABEG18_12310</name>
</gene>
<keyword evidence="4" id="KW-0808">Transferase</keyword>
<dbReference type="SUPFAM" id="SSF53335">
    <property type="entry name" value="S-adenosyl-L-methionine-dependent methyltransferases"/>
    <property type="match status" value="1"/>
</dbReference>
<name>A0AAU7JNI4_9HYPH</name>
<dbReference type="GO" id="GO:0005737">
    <property type="term" value="C:cytoplasm"/>
    <property type="evidence" value="ECO:0007669"/>
    <property type="project" value="TreeGrafter"/>
</dbReference>
<dbReference type="CDD" id="cd02440">
    <property type="entry name" value="AdoMet_MTases"/>
    <property type="match status" value="1"/>
</dbReference>
<dbReference type="RefSeq" id="WP_406858354.1">
    <property type="nucleotide sequence ID" value="NZ_CP157484.1"/>
</dbReference>
<dbReference type="GO" id="GO:0004719">
    <property type="term" value="F:protein-L-isoaspartate (D-aspartate) O-methyltransferase activity"/>
    <property type="evidence" value="ECO:0007669"/>
    <property type="project" value="InterPro"/>
</dbReference>
<protein>
    <recommendedName>
        <fullName evidence="2">Protein-L-isoaspartate O-methyltransferase</fullName>
    </recommendedName>
    <alternativeName>
        <fullName evidence="3">Protein L-isoaspartyl methyltransferase</fullName>
    </alternativeName>
</protein>
<dbReference type="PROSITE" id="PS01279">
    <property type="entry name" value="PCMT"/>
    <property type="match status" value="1"/>
</dbReference>
<evidence type="ECO:0000256" key="1">
    <source>
        <dbReference type="ARBA" id="ARBA00005369"/>
    </source>
</evidence>
<reference evidence="4" key="1">
    <citation type="submission" date="2024-05" db="EMBL/GenBank/DDBJ databases">
        <authorList>
            <person name="Kim S."/>
            <person name="Heo J."/>
            <person name="Choi H."/>
            <person name="Choi Y."/>
            <person name="Kwon S.-W."/>
            <person name="Kim Y."/>
        </authorList>
    </citation>
    <scope>NUCLEOTIDE SEQUENCE</scope>
    <source>
        <strain evidence="4">KACC 23698</strain>
    </source>
</reference>
<dbReference type="InterPro" id="IPR029063">
    <property type="entry name" value="SAM-dependent_MTases_sf"/>
</dbReference>
<dbReference type="GO" id="GO:0032259">
    <property type="term" value="P:methylation"/>
    <property type="evidence" value="ECO:0007669"/>
    <property type="project" value="UniProtKB-KW"/>
</dbReference>
<sequence>MSVAEGPMGRDQDGRDQPLELHGAEARIVFLLALRAKGLRDTRVLSAFETVPRSRFVPQRFIDLAMTDVSLPIACGQSTLAPSVMAEMIIALDVRPEHRVLEVGTGSGYGAAILGKLAGEVVSVERYRSLAIEAQGRLDALGVGNVVVRHADGRNGWDAGAPYDRILIHAAVTEAPPALVAQLAPTGRIVAVERSASRSSLVRYSRGATMDELARVVIGPLALPALMEGVAQAL</sequence>
<proteinExistence type="inferred from homology"/>
<dbReference type="Pfam" id="PF01135">
    <property type="entry name" value="PCMT"/>
    <property type="match status" value="1"/>
</dbReference>
<dbReference type="PANTHER" id="PTHR11579">
    <property type="entry name" value="PROTEIN-L-ISOASPARTATE O-METHYLTRANSFERASE"/>
    <property type="match status" value="1"/>
</dbReference>
<comment type="similarity">
    <text evidence="1">Belongs to the methyltransferase superfamily. L-isoaspartyl/D-aspartyl protein methyltransferase family.</text>
</comment>
<organism evidence="4">
    <name type="scientific">Alsobacter sp. KACC 23698</name>
    <dbReference type="NCBI Taxonomy" id="3149229"/>
    <lineage>
        <taxon>Bacteria</taxon>
        <taxon>Pseudomonadati</taxon>
        <taxon>Pseudomonadota</taxon>
        <taxon>Alphaproteobacteria</taxon>
        <taxon>Hyphomicrobiales</taxon>
        <taxon>Alsobacteraceae</taxon>
        <taxon>Alsobacter</taxon>
    </lineage>
</organism>
<dbReference type="NCBIfam" id="NF001453">
    <property type="entry name" value="PRK00312.1"/>
    <property type="match status" value="1"/>
</dbReference>
<evidence type="ECO:0000256" key="2">
    <source>
        <dbReference type="ARBA" id="ARBA00013346"/>
    </source>
</evidence>
<accession>A0AAU7JNI4</accession>
<keyword evidence="4" id="KW-0489">Methyltransferase</keyword>
<dbReference type="Gene3D" id="3.40.50.150">
    <property type="entry name" value="Vaccinia Virus protein VP39"/>
    <property type="match status" value="1"/>
</dbReference>
<evidence type="ECO:0000313" key="4">
    <source>
        <dbReference type="EMBL" id="XBO41499.1"/>
    </source>
</evidence>
<dbReference type="InterPro" id="IPR000682">
    <property type="entry name" value="PCMT"/>
</dbReference>